<dbReference type="STRING" id="520764.AN618_23640"/>
<dbReference type="GO" id="GO:0003852">
    <property type="term" value="F:2-isopropylmalate synthase activity"/>
    <property type="evidence" value="ECO:0007669"/>
    <property type="project" value="UniProtKB-EC"/>
</dbReference>
<name>A0A140L121_9FIRM</name>
<evidence type="ECO:0000313" key="4">
    <source>
        <dbReference type="EMBL" id="KXG74246.1"/>
    </source>
</evidence>
<dbReference type="EC" id="2.3.3.13" evidence="4"/>
<proteinExistence type="inferred from homology"/>
<dbReference type="PATRIC" id="fig|520764.3.peg.2552"/>
<dbReference type="PROSITE" id="PS50991">
    <property type="entry name" value="PYR_CT"/>
    <property type="match status" value="1"/>
</dbReference>
<keyword evidence="5" id="KW-1185">Reference proteome</keyword>
<dbReference type="Pfam" id="PF00682">
    <property type="entry name" value="HMGL-like"/>
    <property type="match status" value="1"/>
</dbReference>
<reference evidence="4 5" key="1">
    <citation type="submission" date="2015-12" db="EMBL/GenBank/DDBJ databases">
        <title>Draft genome sequnece of Fervidicola ferrireducens strain Y170.</title>
        <authorList>
            <person name="Patel B.K."/>
        </authorList>
    </citation>
    <scope>NUCLEOTIDE SEQUENCE [LARGE SCALE GENOMIC DNA]</scope>
    <source>
        <strain evidence="4 5">Y170</strain>
    </source>
</reference>
<evidence type="ECO:0000313" key="5">
    <source>
        <dbReference type="Proteomes" id="UP000070427"/>
    </source>
</evidence>
<dbReference type="GO" id="GO:0019752">
    <property type="term" value="P:carboxylic acid metabolic process"/>
    <property type="evidence" value="ECO:0007669"/>
    <property type="project" value="InterPro"/>
</dbReference>
<feature type="domain" description="Pyruvate carboxyltransferase" evidence="3">
    <location>
        <begin position="9"/>
        <end position="64"/>
    </location>
</feature>
<dbReference type="InterPro" id="IPR002034">
    <property type="entry name" value="AIPM/Hcit_synth_CS"/>
</dbReference>
<sequence>MGDNKVKKVILVDATLRDGEQTAGVVFAREEKLMITRFLDMMGWTKSRLGFRLWEKKRKKRCLE</sequence>
<accession>A0A140L121</accession>
<keyword evidence="1 2" id="KW-0808">Transferase</keyword>
<gene>
    <name evidence="4" type="primary">leuA_3</name>
    <name evidence="4" type="ORF">AN618_23640</name>
</gene>
<dbReference type="InterPro" id="IPR013785">
    <property type="entry name" value="Aldolase_TIM"/>
</dbReference>
<dbReference type="SUPFAM" id="SSF51569">
    <property type="entry name" value="Aldolase"/>
    <property type="match status" value="1"/>
</dbReference>
<organism evidence="4 5">
    <name type="scientific">Fervidicola ferrireducens</name>
    <dbReference type="NCBI Taxonomy" id="520764"/>
    <lineage>
        <taxon>Bacteria</taxon>
        <taxon>Bacillati</taxon>
        <taxon>Bacillota</taxon>
        <taxon>Clostridia</taxon>
        <taxon>Thermosediminibacterales</taxon>
        <taxon>Thermosediminibacteraceae</taxon>
        <taxon>Fervidicola</taxon>
    </lineage>
</organism>
<dbReference type="AlphaFoldDB" id="A0A140L121"/>
<dbReference type="InParanoid" id="A0A140L121"/>
<comment type="caution">
    <text evidence="4">The sequence shown here is derived from an EMBL/GenBank/DDBJ whole genome shotgun (WGS) entry which is preliminary data.</text>
</comment>
<keyword evidence="4" id="KW-0012">Acyltransferase</keyword>
<evidence type="ECO:0000259" key="3">
    <source>
        <dbReference type="PROSITE" id="PS50991"/>
    </source>
</evidence>
<evidence type="ECO:0000256" key="1">
    <source>
        <dbReference type="ARBA" id="ARBA00022679"/>
    </source>
</evidence>
<dbReference type="PROSITE" id="PS00815">
    <property type="entry name" value="AIPM_HOMOCIT_SYNTH_1"/>
    <property type="match status" value="1"/>
</dbReference>
<evidence type="ECO:0000256" key="2">
    <source>
        <dbReference type="RuleBase" id="RU003523"/>
    </source>
</evidence>
<dbReference type="EMBL" id="LOED01000054">
    <property type="protein sequence ID" value="KXG74246.1"/>
    <property type="molecule type" value="Genomic_DNA"/>
</dbReference>
<dbReference type="Proteomes" id="UP000070427">
    <property type="component" value="Unassembled WGS sequence"/>
</dbReference>
<protein>
    <submittedName>
        <fullName evidence="4">2-isopropylmalate synthase</fullName>
        <ecNumber evidence="4">2.3.3.13</ecNumber>
    </submittedName>
</protein>
<dbReference type="Gene3D" id="3.20.20.70">
    <property type="entry name" value="Aldolase class I"/>
    <property type="match status" value="1"/>
</dbReference>
<comment type="similarity">
    <text evidence="2">Belongs to the alpha-IPM synthase/homocitrate synthase family.</text>
</comment>
<dbReference type="InterPro" id="IPR000891">
    <property type="entry name" value="PYR_CT"/>
</dbReference>